<name>A0A9W6VSY3_9ACTN</name>
<keyword evidence="2" id="KW-1133">Transmembrane helix</keyword>
<keyword evidence="2" id="KW-0812">Transmembrane</keyword>
<dbReference type="Proteomes" id="UP001165135">
    <property type="component" value="Unassembled WGS sequence"/>
</dbReference>
<proteinExistence type="predicted"/>
<gene>
    <name evidence="3" type="ORF">Airi01_068460</name>
</gene>
<protein>
    <submittedName>
        <fullName evidence="3">Uncharacterized protein</fullName>
    </submittedName>
</protein>
<feature type="compositionally biased region" description="Basic and acidic residues" evidence="1">
    <location>
        <begin position="217"/>
        <end position="227"/>
    </location>
</feature>
<organism evidence="3 4">
    <name type="scientific">Actinoallomurus iriomotensis</name>
    <dbReference type="NCBI Taxonomy" id="478107"/>
    <lineage>
        <taxon>Bacteria</taxon>
        <taxon>Bacillati</taxon>
        <taxon>Actinomycetota</taxon>
        <taxon>Actinomycetes</taxon>
        <taxon>Streptosporangiales</taxon>
        <taxon>Thermomonosporaceae</taxon>
        <taxon>Actinoallomurus</taxon>
    </lineage>
</organism>
<evidence type="ECO:0000256" key="1">
    <source>
        <dbReference type="SAM" id="MobiDB-lite"/>
    </source>
</evidence>
<dbReference type="RefSeq" id="WP_285629438.1">
    <property type="nucleotide sequence ID" value="NZ_BSTJ01000009.1"/>
</dbReference>
<feature type="region of interest" description="Disordered" evidence="1">
    <location>
        <begin position="213"/>
        <end position="240"/>
    </location>
</feature>
<reference evidence="3" key="1">
    <citation type="submission" date="2023-03" db="EMBL/GenBank/DDBJ databases">
        <title>Actinoallomurus iriomotensis NBRC 103681.</title>
        <authorList>
            <person name="Ichikawa N."/>
            <person name="Sato H."/>
            <person name="Tonouchi N."/>
        </authorList>
    </citation>
    <scope>NUCLEOTIDE SEQUENCE</scope>
    <source>
        <strain evidence="3">NBRC 103681</strain>
    </source>
</reference>
<feature type="compositionally biased region" description="Basic residues" evidence="1">
    <location>
        <begin position="228"/>
        <end position="240"/>
    </location>
</feature>
<evidence type="ECO:0000313" key="4">
    <source>
        <dbReference type="Proteomes" id="UP001165135"/>
    </source>
</evidence>
<evidence type="ECO:0000313" key="3">
    <source>
        <dbReference type="EMBL" id="GLY78579.1"/>
    </source>
</evidence>
<evidence type="ECO:0000256" key="2">
    <source>
        <dbReference type="SAM" id="Phobius"/>
    </source>
</evidence>
<accession>A0A9W6VSY3</accession>
<keyword evidence="2" id="KW-0472">Membrane</keyword>
<sequence>MVIRVLRSRWRGAFAVVALVPWGLGLPLAAVAFVLDAVAGEGGPLELTVAVLGGAASAVTVPAQAQTVRALVSRPRLALGPEALVVHDAALLRGAARIRREIIAGAERLDGSAQAGYDTAELSPYREPLNVAILLTEEHIFTSARRRRGGTWIWLVPRRHERPPRFPEPGDRHRRIHMRAADPAAAVTAINDWVSCPTAGRYGGCDRSRLPAAVSVDGERSGGERPVRRVRRRRRRHGPP</sequence>
<dbReference type="AlphaFoldDB" id="A0A9W6VSY3"/>
<feature type="transmembrane region" description="Helical" evidence="2">
    <location>
        <begin position="12"/>
        <end position="35"/>
    </location>
</feature>
<comment type="caution">
    <text evidence="3">The sequence shown here is derived from an EMBL/GenBank/DDBJ whole genome shotgun (WGS) entry which is preliminary data.</text>
</comment>
<dbReference type="EMBL" id="BSTJ01000009">
    <property type="protein sequence ID" value="GLY78579.1"/>
    <property type="molecule type" value="Genomic_DNA"/>
</dbReference>